<keyword evidence="3" id="KW-1185">Reference proteome</keyword>
<name>B6HT02_PENRW</name>
<evidence type="ECO:0000313" key="2">
    <source>
        <dbReference type="EMBL" id="CAP99882.1"/>
    </source>
</evidence>
<reference evidence="2 3" key="1">
    <citation type="journal article" date="2008" name="Nat. Biotechnol.">
        <title>Genome sequencing and analysis of the filamentous fungus Penicillium chrysogenum.</title>
        <authorList>
            <person name="van den Berg M.A."/>
            <person name="Albang R."/>
            <person name="Albermann K."/>
            <person name="Badger J.H."/>
            <person name="Daran J.-M."/>
            <person name="Driessen A.J.M."/>
            <person name="Garcia-Estrada C."/>
            <person name="Fedorova N.D."/>
            <person name="Harris D.M."/>
            <person name="Heijne W.H.M."/>
            <person name="Joardar V.S."/>
            <person name="Kiel J.A.K.W."/>
            <person name="Kovalchuk A."/>
            <person name="Martin J.F."/>
            <person name="Nierman W.C."/>
            <person name="Nijland J.G."/>
            <person name="Pronk J.T."/>
            <person name="Roubos J.A."/>
            <person name="van der Klei I.J."/>
            <person name="van Peij N.N.M.E."/>
            <person name="Veenhuis M."/>
            <person name="von Doehren H."/>
            <person name="Wagner C."/>
            <person name="Wortman J.R."/>
            <person name="Bovenberg R.A.L."/>
        </authorList>
    </citation>
    <scope>NUCLEOTIDE SEQUENCE [LARGE SCALE GENOMIC DNA]</scope>
    <source>
        <strain evidence="3">ATCC 28089 / DSM 1075 / NRRL 1951 / Wisconsin 54-1255</strain>
    </source>
</reference>
<dbReference type="HOGENOM" id="CLU_1120462_0_0_1"/>
<organism evidence="2 3">
    <name type="scientific">Penicillium rubens (strain ATCC 28089 / DSM 1075 / NRRL 1951 / Wisconsin 54-1255)</name>
    <name type="common">Penicillium chrysogenum</name>
    <dbReference type="NCBI Taxonomy" id="500485"/>
    <lineage>
        <taxon>Eukaryota</taxon>
        <taxon>Fungi</taxon>
        <taxon>Dikarya</taxon>
        <taxon>Ascomycota</taxon>
        <taxon>Pezizomycotina</taxon>
        <taxon>Eurotiomycetes</taxon>
        <taxon>Eurotiomycetidae</taxon>
        <taxon>Eurotiales</taxon>
        <taxon>Aspergillaceae</taxon>
        <taxon>Penicillium</taxon>
        <taxon>Penicillium chrysogenum species complex</taxon>
    </lineage>
</organism>
<gene>
    <name evidence="2" type="ORF">Pc22g25940</name>
    <name evidence="2" type="ORF">PCH_Pc22g25940</name>
</gene>
<feature type="region of interest" description="Disordered" evidence="1">
    <location>
        <begin position="95"/>
        <end position="122"/>
    </location>
</feature>
<dbReference type="VEuPathDB" id="FungiDB:PCH_Pc22g25940"/>
<dbReference type="EMBL" id="AM920437">
    <property type="protein sequence ID" value="CAP99882.1"/>
    <property type="molecule type" value="Genomic_DNA"/>
</dbReference>
<feature type="compositionally biased region" description="Basic and acidic residues" evidence="1">
    <location>
        <begin position="95"/>
        <end position="111"/>
    </location>
</feature>
<evidence type="ECO:0000313" key="3">
    <source>
        <dbReference type="Proteomes" id="UP000000724"/>
    </source>
</evidence>
<sequence length="248" mass="27342">MQEKQITDGTVVPGWNLYFKMELSDYQGSELVNMAEEQNGSSNRGPNSSHLAPHAGYKAELETILHHRLRSVSSIAFLLRSPRCLERNILRDRGGAVESRADRRSGAEVDGSRGGWGPASLAERRGRLVGDDSLAVGTEPVSASDAGLPKRRRKASRAPSFRLWSSVSWSSRNKAIDTYHTQYDVLKPATRLSQPFFCAGEMTARCALTAAQDHALVRMVFIVGQAEHTINAIDVDVNLLARPETLQR</sequence>
<accession>B6HT02</accession>
<dbReference type="AlphaFoldDB" id="B6HT02"/>
<proteinExistence type="predicted"/>
<protein>
    <submittedName>
        <fullName evidence="2">Uncharacterized protein</fullName>
    </submittedName>
</protein>
<dbReference type="Proteomes" id="UP000000724">
    <property type="component" value="Contig Pc00c22"/>
</dbReference>
<evidence type="ECO:0000256" key="1">
    <source>
        <dbReference type="SAM" id="MobiDB-lite"/>
    </source>
</evidence>